<proteinExistence type="predicted"/>
<evidence type="ECO:0000313" key="1">
    <source>
        <dbReference type="EMBL" id="RIJ29839.1"/>
    </source>
</evidence>
<dbReference type="SUPFAM" id="SSF51735">
    <property type="entry name" value="NAD(P)-binding Rossmann-fold domains"/>
    <property type="match status" value="1"/>
</dbReference>
<evidence type="ECO:0000313" key="2">
    <source>
        <dbReference type="Proteomes" id="UP000266385"/>
    </source>
</evidence>
<dbReference type="AlphaFoldDB" id="A0A399RJD4"/>
<sequence length="206" mass="21562">MSEHVLKLDPPAFGPDRNFLPDAVFSEDVVMILSDGSESAQAIADAFASVGASVAAVGPDLPAAKRVSGIAAGHGRKSLEAVWAADPSSLLRKAAGDLGPINNMVPVNVDDKVLSAFLKAFEGDPSDPGIMRNCVIISSPGKSDQVTNGTRQFRINHIEVDLSRGAEGLVGRAGGTFELGWAVAFFCSPYAREIDGQRLRLDGGMV</sequence>
<reference evidence="1 2" key="1">
    <citation type="submission" date="2018-08" db="EMBL/GenBank/DDBJ databases">
        <title>Henriciella mobilis sp. nov., isolated from seawater.</title>
        <authorList>
            <person name="Cheng H."/>
            <person name="Wu Y.-H."/>
            <person name="Xu X.-W."/>
            <person name="Guo L.-L."/>
        </authorList>
    </citation>
    <scope>NUCLEOTIDE SEQUENCE [LARGE SCALE GENOMIC DNA]</scope>
    <source>
        <strain evidence="1 2">JN25</strain>
    </source>
</reference>
<keyword evidence="2" id="KW-1185">Reference proteome</keyword>
<dbReference type="InterPro" id="IPR036291">
    <property type="entry name" value="NAD(P)-bd_dom_sf"/>
</dbReference>
<dbReference type="RefSeq" id="WP_119376125.1">
    <property type="nucleotide sequence ID" value="NZ_QWFX01000007.1"/>
</dbReference>
<protein>
    <submittedName>
        <fullName evidence="1">Uncharacterized protein</fullName>
    </submittedName>
</protein>
<dbReference type="EMBL" id="QWFX01000007">
    <property type="protein sequence ID" value="RIJ29839.1"/>
    <property type="molecule type" value="Genomic_DNA"/>
</dbReference>
<organism evidence="1 2">
    <name type="scientific">Henriciella mobilis</name>
    <dbReference type="NCBI Taxonomy" id="2305467"/>
    <lineage>
        <taxon>Bacteria</taxon>
        <taxon>Pseudomonadati</taxon>
        <taxon>Pseudomonadota</taxon>
        <taxon>Alphaproteobacteria</taxon>
        <taxon>Hyphomonadales</taxon>
        <taxon>Hyphomonadaceae</taxon>
        <taxon>Henriciella</taxon>
    </lineage>
</organism>
<accession>A0A399RJD4</accession>
<dbReference type="OrthoDB" id="9797020at2"/>
<comment type="caution">
    <text evidence="1">The sequence shown here is derived from an EMBL/GenBank/DDBJ whole genome shotgun (WGS) entry which is preliminary data.</text>
</comment>
<name>A0A399RJD4_9PROT</name>
<dbReference type="Proteomes" id="UP000266385">
    <property type="component" value="Unassembled WGS sequence"/>
</dbReference>
<gene>
    <name evidence="1" type="ORF">D1223_09050</name>
</gene>